<proteinExistence type="predicted"/>
<evidence type="ECO:0000313" key="1">
    <source>
        <dbReference type="EMBL" id="QDV26343.1"/>
    </source>
</evidence>
<dbReference type="InterPro" id="IPR027417">
    <property type="entry name" value="P-loop_NTPase"/>
</dbReference>
<dbReference type="Proteomes" id="UP000318017">
    <property type="component" value="Chromosome"/>
</dbReference>
<evidence type="ECO:0000313" key="2">
    <source>
        <dbReference type="Proteomes" id="UP000318017"/>
    </source>
</evidence>
<accession>A0A518GCP5</accession>
<dbReference type="AlphaFoldDB" id="A0A518GCP5"/>
<keyword evidence="2" id="KW-1185">Reference proteome</keyword>
<gene>
    <name evidence="1" type="ORF">Q31a_47160</name>
</gene>
<dbReference type="RefSeq" id="WP_145082418.1">
    <property type="nucleotide sequence ID" value="NZ_CP036298.1"/>
</dbReference>
<name>A0A518GCP5_9BACT</name>
<organism evidence="1 2">
    <name type="scientific">Aureliella helgolandensis</name>
    <dbReference type="NCBI Taxonomy" id="2527968"/>
    <lineage>
        <taxon>Bacteria</taxon>
        <taxon>Pseudomonadati</taxon>
        <taxon>Planctomycetota</taxon>
        <taxon>Planctomycetia</taxon>
        <taxon>Pirellulales</taxon>
        <taxon>Pirellulaceae</taxon>
        <taxon>Aureliella</taxon>
    </lineage>
</organism>
<dbReference type="Gene3D" id="3.40.50.300">
    <property type="entry name" value="P-loop containing nucleotide triphosphate hydrolases"/>
    <property type="match status" value="1"/>
</dbReference>
<dbReference type="KEGG" id="ahel:Q31a_47160"/>
<reference evidence="1 2" key="1">
    <citation type="submission" date="2019-02" db="EMBL/GenBank/DDBJ databases">
        <title>Deep-cultivation of Planctomycetes and their phenomic and genomic characterization uncovers novel biology.</title>
        <authorList>
            <person name="Wiegand S."/>
            <person name="Jogler M."/>
            <person name="Boedeker C."/>
            <person name="Pinto D."/>
            <person name="Vollmers J."/>
            <person name="Rivas-Marin E."/>
            <person name="Kohn T."/>
            <person name="Peeters S.H."/>
            <person name="Heuer A."/>
            <person name="Rast P."/>
            <person name="Oberbeckmann S."/>
            <person name="Bunk B."/>
            <person name="Jeske O."/>
            <person name="Meyerdierks A."/>
            <person name="Storesund J.E."/>
            <person name="Kallscheuer N."/>
            <person name="Luecker S."/>
            <person name="Lage O.M."/>
            <person name="Pohl T."/>
            <person name="Merkel B.J."/>
            <person name="Hornburger P."/>
            <person name="Mueller R.-W."/>
            <person name="Bruemmer F."/>
            <person name="Labrenz M."/>
            <person name="Spormann A.M."/>
            <person name="Op den Camp H."/>
            <person name="Overmann J."/>
            <person name="Amann R."/>
            <person name="Jetten M.S.M."/>
            <person name="Mascher T."/>
            <person name="Medema M.H."/>
            <person name="Devos D.P."/>
            <person name="Kaster A.-K."/>
            <person name="Ovreas L."/>
            <person name="Rohde M."/>
            <person name="Galperin M.Y."/>
            <person name="Jogler C."/>
        </authorList>
    </citation>
    <scope>NUCLEOTIDE SEQUENCE [LARGE SCALE GENOMIC DNA]</scope>
    <source>
        <strain evidence="1 2">Q31a</strain>
    </source>
</reference>
<dbReference type="OrthoDB" id="234671at2"/>
<sequence>MRICPVPISRSQKQFRTSDAWLTGFCGGRGAGKTKIGAVDVHQKAKPGEPWMAISPDNNMIRETTLPTFLETVRFTGDYIDDRMSPVPRVWFRTRWGGKAEIVFKGAEVPDKLRGPNKAGIWFDEASIICKEAFDIAIACCRYKGKMGPVTATYTPRGFKHWTFESFYELVDDAMIGTKGFMPESLECFQGRFYRARPDSKLVRCATRDNPFAPPEYVQRIGQNYSSAMALQELEGDFIEISGLIFKREWFAETVPHAPARASRVRYWDKAATADGGCFTVGLLMALDDRGVYYIEDIVRGQWSAYSRNKIMLETAKRDAIKYGGSVLTYIEQEGGGDGKTVVDDLISLLSEFPVYRDVVSGGQWRIKGSVRLPGDAKVRRSLPFQAQAEAGNVVLVDGKWHGDFLDEITMFPEYAFADQVDAASGAQKKLKQSAPIFGAGAERSTEPLEESKYGKTVDLGRESAVSRWGDLPWNQVGGE</sequence>
<protein>
    <submittedName>
        <fullName evidence="1">Terminase-like family protein</fullName>
    </submittedName>
</protein>
<dbReference type="Pfam" id="PF03237">
    <property type="entry name" value="Terminase_6N"/>
    <property type="match status" value="1"/>
</dbReference>
<dbReference type="EMBL" id="CP036298">
    <property type="protein sequence ID" value="QDV26343.1"/>
    <property type="molecule type" value="Genomic_DNA"/>
</dbReference>